<evidence type="ECO:0000256" key="11">
    <source>
        <dbReference type="ARBA" id="ARBA00023136"/>
    </source>
</evidence>
<evidence type="ECO:0000256" key="16">
    <source>
        <dbReference type="SAM" id="SignalP"/>
    </source>
</evidence>
<evidence type="ECO:0000256" key="13">
    <source>
        <dbReference type="ARBA" id="ARBA00023237"/>
    </source>
</evidence>
<sequence>MLTLSPISKAIATTLLFSNYALAEQAASEIPHNNTQPIEVIDVVGSYTTKSMDYSTGLDLSIRETPQSISVITRQQIDDKGITEIAQALRQTTGISMNQAETDRVFPSARGFSIDNIQFDGSPVRGANGGVEGDFLSDMAIYQRVEIIRGAAGLLMGAGNPSAAINLIRKKPMTEQHAKVTVKTGSWGLTRTDADASTPLGFDDKLSGRVVAAYEDSDSYISSLERGKTVLYGIVQADFTAYTRLNIGIDYQKHHVNGVSFGETVPMYYSDGTRTDLPRSSNTGTDWTYRNRDRTVTFASLKHQFANSWELNIYGSYMDGQYDDERVYVVGYLEPETHLGLTPYPSATAGEWQQDSFDIRTSGPFELFGRDHQVVVGYNSSFEKNSRSRRATLNTTPDWSFDDWQHLPYPEFADQADQFWGWETKQSGAYISGQFSLIDPLSIIVGLRTSTWEHSIWGNTIVDVNASGSGILTPYLGLVYDINSQFSGYASLTEIYNFQTQIDRTGNLLEPLEGANYEAGVKAELFDSSLNFSSAIFLVAQSNLATPDIKVIVDGVPEQRYKAEQGVTTKGFEIELSGELIPNLEVYAGYTYRKARNADDEDVVRIAPENMLRLSSSYDLEQTISGLTVGGGLRWQSEIFTNRPTGPNGETPEQKAYAVADLFMRYKITADVSASINIDNLFDKRYFESVGVYSFGAYGQPRSYSAQITYQF</sequence>
<dbReference type="Pfam" id="PF00593">
    <property type="entry name" value="TonB_dep_Rec_b-barrel"/>
    <property type="match status" value="1"/>
</dbReference>
<keyword evidence="13 14" id="KW-0998">Cell outer membrane</keyword>
<feature type="chain" id="PRO_5005855304" evidence="16">
    <location>
        <begin position="24"/>
        <end position="712"/>
    </location>
</feature>
<dbReference type="Pfam" id="PF07715">
    <property type="entry name" value="Plug"/>
    <property type="match status" value="1"/>
</dbReference>
<evidence type="ECO:0000256" key="6">
    <source>
        <dbReference type="ARBA" id="ARBA00022692"/>
    </source>
</evidence>
<keyword evidence="7 16" id="KW-0732">Signal</keyword>
<keyword evidence="20" id="KW-1185">Reference proteome</keyword>
<evidence type="ECO:0000259" key="17">
    <source>
        <dbReference type="Pfam" id="PF00593"/>
    </source>
</evidence>
<dbReference type="PANTHER" id="PTHR32552:SF74">
    <property type="entry name" value="HYDROXAMATE SIDEROPHORE RECEPTOR FHUE"/>
    <property type="match status" value="1"/>
</dbReference>
<evidence type="ECO:0000256" key="15">
    <source>
        <dbReference type="RuleBase" id="RU003357"/>
    </source>
</evidence>
<reference evidence="19 20" key="1">
    <citation type="submission" date="2015-08" db="EMBL/GenBank/DDBJ databases">
        <title>Draft Genome Sequence of Pseudoalteromonas porphyrae UCD-SED14.</title>
        <authorList>
            <person name="Coil D.A."/>
            <person name="Jospin G."/>
            <person name="Lee R.D."/>
            <person name="Eisen J.A."/>
        </authorList>
    </citation>
    <scope>NUCLEOTIDE SEQUENCE [LARGE SCALE GENOMIC DNA]</scope>
    <source>
        <strain evidence="19 20">UCD-SED14</strain>
    </source>
</reference>
<dbReference type="Proteomes" id="UP000037848">
    <property type="component" value="Unassembled WGS sequence"/>
</dbReference>
<dbReference type="InterPro" id="IPR039426">
    <property type="entry name" value="TonB-dep_rcpt-like"/>
</dbReference>
<keyword evidence="5" id="KW-0410">Iron transport</keyword>
<dbReference type="AlphaFoldDB" id="A0A0N0M1T4"/>
<evidence type="ECO:0000313" key="19">
    <source>
        <dbReference type="EMBL" id="KPH65601.1"/>
    </source>
</evidence>
<name>A0A0N0M1T4_9GAMM</name>
<dbReference type="GO" id="GO:0009279">
    <property type="term" value="C:cell outer membrane"/>
    <property type="evidence" value="ECO:0007669"/>
    <property type="project" value="UniProtKB-SubCell"/>
</dbReference>
<evidence type="ECO:0000256" key="5">
    <source>
        <dbReference type="ARBA" id="ARBA00022496"/>
    </source>
</evidence>
<dbReference type="FunFam" id="2.170.130.10:FF:000010">
    <property type="entry name" value="Ferripyoverdine receptor"/>
    <property type="match status" value="1"/>
</dbReference>
<keyword evidence="6 14" id="KW-0812">Transmembrane</keyword>
<gene>
    <name evidence="19" type="ORF">ADS77_01345</name>
</gene>
<evidence type="ECO:0000256" key="8">
    <source>
        <dbReference type="ARBA" id="ARBA00023004"/>
    </source>
</evidence>
<organism evidence="19 20">
    <name type="scientific">Pseudoalteromonas porphyrae</name>
    <dbReference type="NCBI Taxonomy" id="187330"/>
    <lineage>
        <taxon>Bacteria</taxon>
        <taxon>Pseudomonadati</taxon>
        <taxon>Pseudomonadota</taxon>
        <taxon>Gammaproteobacteria</taxon>
        <taxon>Alteromonadales</taxon>
        <taxon>Pseudoalteromonadaceae</taxon>
        <taxon>Pseudoalteromonas</taxon>
    </lineage>
</organism>
<comment type="subcellular location">
    <subcellularLocation>
        <location evidence="1 14">Cell outer membrane</location>
        <topology evidence="1 14">Multi-pass membrane protein</topology>
    </subcellularLocation>
</comment>
<feature type="signal peptide" evidence="16">
    <location>
        <begin position="1"/>
        <end position="23"/>
    </location>
</feature>
<dbReference type="SUPFAM" id="SSF56935">
    <property type="entry name" value="Porins"/>
    <property type="match status" value="1"/>
</dbReference>
<keyword evidence="8" id="KW-0408">Iron</keyword>
<keyword evidence="11 14" id="KW-0472">Membrane</keyword>
<keyword evidence="9" id="KW-0406">Ion transport</keyword>
<accession>A0A0N0M1T4</accession>
<evidence type="ECO:0000313" key="20">
    <source>
        <dbReference type="Proteomes" id="UP000037848"/>
    </source>
</evidence>
<dbReference type="EMBL" id="LHPH01000001">
    <property type="protein sequence ID" value="KPH65601.1"/>
    <property type="molecule type" value="Genomic_DNA"/>
</dbReference>
<dbReference type="Gene3D" id="2.40.170.20">
    <property type="entry name" value="TonB-dependent receptor, beta-barrel domain"/>
    <property type="match status" value="1"/>
</dbReference>
<dbReference type="RefSeq" id="WP_054452517.1">
    <property type="nucleotide sequence ID" value="NZ_LHPH01000001.1"/>
</dbReference>
<feature type="domain" description="TonB-dependent receptor-like beta-barrel" evidence="17">
    <location>
        <begin position="266"/>
        <end position="681"/>
    </location>
</feature>
<keyword evidence="3 14" id="KW-0813">Transport</keyword>
<dbReference type="PATRIC" id="fig|187330.3.peg.280"/>
<evidence type="ECO:0000256" key="14">
    <source>
        <dbReference type="PROSITE-ProRule" id="PRU01360"/>
    </source>
</evidence>
<comment type="similarity">
    <text evidence="2 14 15">Belongs to the TonB-dependent receptor family.</text>
</comment>
<keyword evidence="10 15" id="KW-0798">TonB box</keyword>
<evidence type="ECO:0000259" key="18">
    <source>
        <dbReference type="Pfam" id="PF07715"/>
    </source>
</evidence>
<dbReference type="InterPro" id="IPR010105">
    <property type="entry name" value="TonB_sidphr_rcpt"/>
</dbReference>
<dbReference type="GO" id="GO:0015891">
    <property type="term" value="P:siderophore transport"/>
    <property type="evidence" value="ECO:0007669"/>
    <property type="project" value="InterPro"/>
</dbReference>
<dbReference type="Gene3D" id="2.170.130.10">
    <property type="entry name" value="TonB-dependent receptor, plug domain"/>
    <property type="match status" value="1"/>
</dbReference>
<feature type="domain" description="TonB-dependent receptor plug" evidence="18">
    <location>
        <begin position="62"/>
        <end position="162"/>
    </location>
</feature>
<evidence type="ECO:0000256" key="4">
    <source>
        <dbReference type="ARBA" id="ARBA00022452"/>
    </source>
</evidence>
<evidence type="ECO:0000256" key="9">
    <source>
        <dbReference type="ARBA" id="ARBA00023065"/>
    </source>
</evidence>
<dbReference type="GO" id="GO:0015344">
    <property type="term" value="F:siderophore uptake transmembrane transporter activity"/>
    <property type="evidence" value="ECO:0007669"/>
    <property type="project" value="TreeGrafter"/>
</dbReference>
<evidence type="ECO:0000256" key="2">
    <source>
        <dbReference type="ARBA" id="ARBA00009810"/>
    </source>
</evidence>
<dbReference type="InterPro" id="IPR037066">
    <property type="entry name" value="Plug_dom_sf"/>
</dbReference>
<dbReference type="OrthoDB" id="8663017at2"/>
<dbReference type="PROSITE" id="PS52016">
    <property type="entry name" value="TONB_DEPENDENT_REC_3"/>
    <property type="match status" value="1"/>
</dbReference>
<evidence type="ECO:0000256" key="10">
    <source>
        <dbReference type="ARBA" id="ARBA00023077"/>
    </source>
</evidence>
<dbReference type="NCBIfam" id="TIGR01783">
    <property type="entry name" value="TonB-siderophor"/>
    <property type="match status" value="1"/>
</dbReference>
<proteinExistence type="inferred from homology"/>
<keyword evidence="4 14" id="KW-1134">Transmembrane beta strand</keyword>
<dbReference type="InterPro" id="IPR000531">
    <property type="entry name" value="Beta-barrel_TonB"/>
</dbReference>
<evidence type="ECO:0000256" key="1">
    <source>
        <dbReference type="ARBA" id="ARBA00004571"/>
    </source>
</evidence>
<evidence type="ECO:0000256" key="7">
    <source>
        <dbReference type="ARBA" id="ARBA00022729"/>
    </source>
</evidence>
<evidence type="ECO:0000256" key="3">
    <source>
        <dbReference type="ARBA" id="ARBA00022448"/>
    </source>
</evidence>
<dbReference type="PANTHER" id="PTHR32552">
    <property type="entry name" value="FERRICHROME IRON RECEPTOR-RELATED"/>
    <property type="match status" value="1"/>
</dbReference>
<comment type="caution">
    <text evidence="19">The sequence shown here is derived from an EMBL/GenBank/DDBJ whole genome shotgun (WGS) entry which is preliminary data.</text>
</comment>
<dbReference type="GO" id="GO:0038023">
    <property type="term" value="F:signaling receptor activity"/>
    <property type="evidence" value="ECO:0007669"/>
    <property type="project" value="InterPro"/>
</dbReference>
<dbReference type="InterPro" id="IPR012910">
    <property type="entry name" value="Plug_dom"/>
</dbReference>
<dbReference type="CDD" id="cd01347">
    <property type="entry name" value="ligand_gated_channel"/>
    <property type="match status" value="1"/>
</dbReference>
<dbReference type="InterPro" id="IPR036942">
    <property type="entry name" value="Beta-barrel_TonB_sf"/>
</dbReference>
<evidence type="ECO:0000256" key="12">
    <source>
        <dbReference type="ARBA" id="ARBA00023170"/>
    </source>
</evidence>
<protein>
    <submittedName>
        <fullName evidence="19">Ferric siderophore receptor</fullName>
    </submittedName>
</protein>
<keyword evidence="12 19" id="KW-0675">Receptor</keyword>